<evidence type="ECO:0000313" key="9">
    <source>
        <dbReference type="EMBL" id="MPV36434.1"/>
    </source>
</evidence>
<keyword evidence="3 6" id="KW-0479">Metal-binding</keyword>
<comment type="cofactor">
    <cofactor evidence="6">
        <name>Mg(2+)</name>
        <dbReference type="ChEBI" id="CHEBI:18420"/>
    </cofactor>
</comment>
<dbReference type="Gene3D" id="3.40.50.1010">
    <property type="entry name" value="5'-nuclease"/>
    <property type="match status" value="1"/>
</dbReference>
<dbReference type="InterPro" id="IPR029060">
    <property type="entry name" value="PIN-like_dom_sf"/>
</dbReference>
<keyword evidence="5 6" id="KW-0460">Magnesium</keyword>
<evidence type="ECO:0000256" key="1">
    <source>
        <dbReference type="ARBA" id="ARBA00022649"/>
    </source>
</evidence>
<accession>A0A6N7EMG1</accession>
<comment type="similarity">
    <text evidence="6">Belongs to the PINc/VapC protein family.</text>
</comment>
<evidence type="ECO:0000256" key="7">
    <source>
        <dbReference type="SAM" id="MobiDB-lite"/>
    </source>
</evidence>
<name>A0A6N7EMG1_9MICO</name>
<dbReference type="SUPFAM" id="SSF88723">
    <property type="entry name" value="PIN domain-like"/>
    <property type="match status" value="1"/>
</dbReference>
<dbReference type="GO" id="GO:0004540">
    <property type="term" value="F:RNA nuclease activity"/>
    <property type="evidence" value="ECO:0007669"/>
    <property type="project" value="InterPro"/>
</dbReference>
<dbReference type="HAMAP" id="MF_00265">
    <property type="entry name" value="VapC_Nob1"/>
    <property type="match status" value="1"/>
</dbReference>
<dbReference type="GO" id="GO:0016787">
    <property type="term" value="F:hydrolase activity"/>
    <property type="evidence" value="ECO:0007669"/>
    <property type="project" value="UniProtKB-KW"/>
</dbReference>
<evidence type="ECO:0000256" key="5">
    <source>
        <dbReference type="ARBA" id="ARBA00022842"/>
    </source>
</evidence>
<dbReference type="Proteomes" id="UP000437709">
    <property type="component" value="Unassembled WGS sequence"/>
</dbReference>
<evidence type="ECO:0000256" key="4">
    <source>
        <dbReference type="ARBA" id="ARBA00022801"/>
    </source>
</evidence>
<organism evidence="9 10">
    <name type="scientific">Georgenia subflava</name>
    <dbReference type="NCBI Taxonomy" id="1622177"/>
    <lineage>
        <taxon>Bacteria</taxon>
        <taxon>Bacillati</taxon>
        <taxon>Actinomycetota</taxon>
        <taxon>Actinomycetes</taxon>
        <taxon>Micrococcales</taxon>
        <taxon>Bogoriellaceae</taxon>
        <taxon>Georgenia</taxon>
    </lineage>
</organism>
<dbReference type="Pfam" id="PF01850">
    <property type="entry name" value="PIN"/>
    <property type="match status" value="1"/>
</dbReference>
<dbReference type="EMBL" id="WHPC01000011">
    <property type="protein sequence ID" value="MPV36434.1"/>
    <property type="molecule type" value="Genomic_DNA"/>
</dbReference>
<feature type="region of interest" description="Disordered" evidence="7">
    <location>
        <begin position="1"/>
        <end position="45"/>
    </location>
</feature>
<dbReference type="AlphaFoldDB" id="A0A6N7EMG1"/>
<evidence type="ECO:0000259" key="8">
    <source>
        <dbReference type="Pfam" id="PF01850"/>
    </source>
</evidence>
<protein>
    <recommendedName>
        <fullName evidence="6">Ribonuclease VapC</fullName>
        <shortName evidence="6">RNase VapC</shortName>
        <ecNumber evidence="6">3.1.-.-</ecNumber>
    </recommendedName>
    <alternativeName>
        <fullName evidence="6">Toxin VapC</fullName>
    </alternativeName>
</protein>
<reference evidence="9 10" key="1">
    <citation type="submission" date="2019-10" db="EMBL/GenBank/DDBJ databases">
        <title>Georgenia wutianyii sp. nov. and Georgenia yuyongxinii sp. nov. isolated from plateau pika (Ochotona curzoniae) in the Qinghai-Tibet plateau of China.</title>
        <authorList>
            <person name="Tian Z."/>
        </authorList>
    </citation>
    <scope>NUCLEOTIDE SEQUENCE [LARGE SCALE GENOMIC DNA]</scope>
    <source>
        <strain evidence="9 10">JCM 19765</strain>
    </source>
</reference>
<dbReference type="GO" id="GO:0000287">
    <property type="term" value="F:magnesium ion binding"/>
    <property type="evidence" value="ECO:0007669"/>
    <property type="project" value="UniProtKB-UniRule"/>
</dbReference>
<gene>
    <name evidence="6" type="primary">vapC</name>
    <name evidence="9" type="ORF">GB881_05100</name>
</gene>
<dbReference type="OrthoDB" id="3696351at2"/>
<proteinExistence type="inferred from homology"/>
<keyword evidence="4 6" id="KW-0378">Hydrolase</keyword>
<sequence length="188" mass="19861">MARRVPLESTAQADRDRFRTSRPGAAGRADRAQGSSQGHRRGVRRARIARTARRAEAGLARVIVLDASVIIAALNPREARHADAVEVLADPRHAPFLMHTINLAEVLVGAARAGRAAELAADLAGLGIVAAEPGEGEALALATLRVQTRLKMPDCCALEVAARHRAPLATLDGSLRDAARSRGLTTLP</sequence>
<comment type="caution">
    <text evidence="9">The sequence shown here is derived from an EMBL/GenBank/DDBJ whole genome shotgun (WGS) entry which is preliminary data.</text>
</comment>
<keyword evidence="6" id="KW-0800">Toxin</keyword>
<evidence type="ECO:0000313" key="10">
    <source>
        <dbReference type="Proteomes" id="UP000437709"/>
    </source>
</evidence>
<comment type="function">
    <text evidence="6">Toxic component of a toxin-antitoxin (TA) system. An RNase.</text>
</comment>
<evidence type="ECO:0000256" key="3">
    <source>
        <dbReference type="ARBA" id="ARBA00022723"/>
    </source>
</evidence>
<keyword evidence="10" id="KW-1185">Reference proteome</keyword>
<dbReference type="EC" id="3.1.-.-" evidence="6"/>
<keyword evidence="1 6" id="KW-1277">Toxin-antitoxin system</keyword>
<feature type="binding site" evidence="6">
    <location>
        <position position="66"/>
    </location>
    <ligand>
        <name>Mg(2+)</name>
        <dbReference type="ChEBI" id="CHEBI:18420"/>
    </ligand>
</feature>
<evidence type="ECO:0000256" key="6">
    <source>
        <dbReference type="HAMAP-Rule" id="MF_00265"/>
    </source>
</evidence>
<feature type="binding site" evidence="6">
    <location>
        <position position="154"/>
    </location>
    <ligand>
        <name>Mg(2+)</name>
        <dbReference type="ChEBI" id="CHEBI:18420"/>
    </ligand>
</feature>
<dbReference type="InterPro" id="IPR022907">
    <property type="entry name" value="VapC_family"/>
</dbReference>
<evidence type="ECO:0000256" key="2">
    <source>
        <dbReference type="ARBA" id="ARBA00022722"/>
    </source>
</evidence>
<dbReference type="GO" id="GO:0090729">
    <property type="term" value="F:toxin activity"/>
    <property type="evidence" value="ECO:0007669"/>
    <property type="project" value="UniProtKB-KW"/>
</dbReference>
<feature type="domain" description="PIN" evidence="8">
    <location>
        <begin position="63"/>
        <end position="179"/>
    </location>
</feature>
<keyword evidence="2 6" id="KW-0540">Nuclease</keyword>
<dbReference type="InterPro" id="IPR002716">
    <property type="entry name" value="PIN_dom"/>
</dbReference>